<dbReference type="InParanoid" id="A0A165NFR5"/>
<dbReference type="GO" id="GO:0016740">
    <property type="term" value="F:transferase activity"/>
    <property type="evidence" value="ECO:0007669"/>
    <property type="project" value="UniProtKB-KW"/>
</dbReference>
<keyword evidence="2" id="KW-0808">Transferase</keyword>
<dbReference type="Pfam" id="PF01965">
    <property type="entry name" value="DJ-1_PfpI"/>
    <property type="match status" value="1"/>
</dbReference>
<accession>A0A165NFR5</accession>
<dbReference type="CDD" id="cd03139">
    <property type="entry name" value="GATase1_PfpI_2"/>
    <property type="match status" value="1"/>
</dbReference>
<dbReference type="EMBL" id="KV425899">
    <property type="protein sequence ID" value="KZW00682.1"/>
    <property type="molecule type" value="Genomic_DNA"/>
</dbReference>
<dbReference type="OrthoDB" id="543156at2759"/>
<keyword evidence="2" id="KW-0315">Glutamine amidotransferase</keyword>
<dbReference type="PANTHER" id="PTHR43130:SF15">
    <property type="entry name" value="THIJ_PFPI FAMILY PROTEIN (AFU_ORTHOLOGUE AFUA_5G14240)"/>
    <property type="match status" value="1"/>
</dbReference>
<sequence length="242" mass="25760">MSTPTAAQASDLPVNIGFVVYPGFQALDVFGPLDPLNMLSMEVPLKLSIIGPTLEPVSTKAPPVVPTVSPDFAQSIVPTHTFASPPKDLDVLIVPGGAGLMYPVELQQAQIDFVKEQYPKLKYLISVCAGASLLARAGVLDGKRATTTKAGWAWTTSTGPNVNWVPKARWVVDGNIWTTSGVVAGIDGIFAWISHVYGEDLSLKIANTFEFERHTDASYDPFADVWNVSTSVAAQASTGQSA</sequence>
<dbReference type="InterPro" id="IPR029062">
    <property type="entry name" value="Class_I_gatase-like"/>
</dbReference>
<keyword evidence="3" id="KW-1185">Reference proteome</keyword>
<dbReference type="Proteomes" id="UP000077266">
    <property type="component" value="Unassembled WGS sequence"/>
</dbReference>
<dbReference type="InterPro" id="IPR002818">
    <property type="entry name" value="DJ-1/PfpI"/>
</dbReference>
<dbReference type="AlphaFoldDB" id="A0A165NFR5"/>
<evidence type="ECO:0000313" key="2">
    <source>
        <dbReference type="EMBL" id="KZW00682.1"/>
    </source>
</evidence>
<reference evidence="2 3" key="1">
    <citation type="journal article" date="2016" name="Mol. Biol. Evol.">
        <title>Comparative Genomics of Early-Diverging Mushroom-Forming Fungi Provides Insights into the Origins of Lignocellulose Decay Capabilities.</title>
        <authorList>
            <person name="Nagy L.G."/>
            <person name="Riley R."/>
            <person name="Tritt A."/>
            <person name="Adam C."/>
            <person name="Daum C."/>
            <person name="Floudas D."/>
            <person name="Sun H."/>
            <person name="Yadav J.S."/>
            <person name="Pangilinan J."/>
            <person name="Larsson K.H."/>
            <person name="Matsuura K."/>
            <person name="Barry K."/>
            <person name="Labutti K."/>
            <person name="Kuo R."/>
            <person name="Ohm R.A."/>
            <person name="Bhattacharya S.S."/>
            <person name="Shirouzu T."/>
            <person name="Yoshinaga Y."/>
            <person name="Martin F.M."/>
            <person name="Grigoriev I.V."/>
            <person name="Hibbett D.S."/>
        </authorList>
    </citation>
    <scope>NUCLEOTIDE SEQUENCE [LARGE SCALE GENOMIC DNA]</scope>
    <source>
        <strain evidence="2 3">HHB12029</strain>
    </source>
</reference>
<dbReference type="STRING" id="1314781.A0A165NFR5"/>
<dbReference type="SUPFAM" id="SSF52317">
    <property type="entry name" value="Class I glutamine amidotransferase-like"/>
    <property type="match status" value="1"/>
</dbReference>
<evidence type="ECO:0000259" key="1">
    <source>
        <dbReference type="Pfam" id="PF01965"/>
    </source>
</evidence>
<dbReference type="Gene3D" id="3.40.50.880">
    <property type="match status" value="1"/>
</dbReference>
<evidence type="ECO:0000313" key="3">
    <source>
        <dbReference type="Proteomes" id="UP000077266"/>
    </source>
</evidence>
<dbReference type="PANTHER" id="PTHR43130">
    <property type="entry name" value="ARAC-FAMILY TRANSCRIPTIONAL REGULATOR"/>
    <property type="match status" value="1"/>
</dbReference>
<name>A0A165NFR5_EXIGL</name>
<dbReference type="InterPro" id="IPR052158">
    <property type="entry name" value="INH-QAR"/>
</dbReference>
<gene>
    <name evidence="2" type="ORF">EXIGLDRAFT_720913</name>
</gene>
<proteinExistence type="predicted"/>
<feature type="domain" description="DJ-1/PfpI" evidence="1">
    <location>
        <begin position="17"/>
        <end position="186"/>
    </location>
</feature>
<protein>
    <submittedName>
        <fullName evidence="2">Class I glutamine amidotransferase-like protein</fullName>
    </submittedName>
</protein>
<organism evidence="2 3">
    <name type="scientific">Exidia glandulosa HHB12029</name>
    <dbReference type="NCBI Taxonomy" id="1314781"/>
    <lineage>
        <taxon>Eukaryota</taxon>
        <taxon>Fungi</taxon>
        <taxon>Dikarya</taxon>
        <taxon>Basidiomycota</taxon>
        <taxon>Agaricomycotina</taxon>
        <taxon>Agaricomycetes</taxon>
        <taxon>Auriculariales</taxon>
        <taxon>Exidiaceae</taxon>
        <taxon>Exidia</taxon>
    </lineage>
</organism>